<evidence type="ECO:0000256" key="5">
    <source>
        <dbReference type="PROSITE-ProRule" id="PRU00520"/>
    </source>
</evidence>
<evidence type="ECO:0000256" key="4">
    <source>
        <dbReference type="ARBA" id="ARBA00047645"/>
    </source>
</evidence>
<dbReference type="InterPro" id="IPR020456">
    <property type="entry name" value="Acylphosphatase"/>
</dbReference>
<dbReference type="PROSITE" id="PS00151">
    <property type="entry name" value="ACYLPHOSPHATASE_2"/>
    <property type="match status" value="1"/>
</dbReference>
<feature type="region of interest" description="Disordered" evidence="7">
    <location>
        <begin position="1"/>
        <end position="24"/>
    </location>
</feature>
<dbReference type="AlphaFoldDB" id="W9C8F3"/>
<comment type="caution">
    <text evidence="9">The sequence shown here is derived from an EMBL/GenBank/DDBJ whole genome shotgun (WGS) entry which is preliminary data.</text>
</comment>
<reference evidence="9 10" key="1">
    <citation type="journal article" date="2014" name="Genome Announc.">
        <title>Draft genome sequence of Sclerotinia borealis, a psychrophilic plant pathogenic fungus.</title>
        <authorList>
            <person name="Mardanov A.V."/>
            <person name="Beletsky A.V."/>
            <person name="Kadnikov V.V."/>
            <person name="Ignatov A.N."/>
            <person name="Ravin N.V."/>
        </authorList>
    </citation>
    <scope>NUCLEOTIDE SEQUENCE [LARGE SCALE GENOMIC DNA]</scope>
    <source>
        <strain evidence="10">F-4157</strain>
    </source>
</reference>
<keyword evidence="3 5" id="KW-0378">Hydrolase</keyword>
<evidence type="ECO:0000256" key="7">
    <source>
        <dbReference type="SAM" id="MobiDB-lite"/>
    </source>
</evidence>
<accession>W9C8F3</accession>
<dbReference type="InterPro" id="IPR001792">
    <property type="entry name" value="Acylphosphatase-like_dom"/>
</dbReference>
<feature type="domain" description="Acylphosphatase-like" evidence="8">
    <location>
        <begin position="49"/>
        <end position="140"/>
    </location>
</feature>
<evidence type="ECO:0000313" key="10">
    <source>
        <dbReference type="Proteomes" id="UP000019487"/>
    </source>
</evidence>
<dbReference type="InterPro" id="IPR036046">
    <property type="entry name" value="Acylphosphatase-like_dom_sf"/>
</dbReference>
<dbReference type="PANTHER" id="PTHR10029:SF3">
    <property type="entry name" value="ACYLPHOSPHATASE-RELATED"/>
    <property type="match status" value="1"/>
</dbReference>
<dbReference type="Pfam" id="PF00708">
    <property type="entry name" value="Acylphosphatase"/>
    <property type="match status" value="1"/>
</dbReference>
<sequence>MNSLCPSFSNSTSQPPINPPASMTRRIGFTVSGTVQGPFYHITFLDSPGRIYNILDPLGNRVNFRYFTQKKAKSYGVIGWVRNTDDGKVSGEAQGNPSSIEKLIGDLKNGPRHAQVTNYEERDLDIKGDGTEEKSFEVVR</sequence>
<protein>
    <recommendedName>
        <fullName evidence="2 5">acylphosphatase</fullName>
        <ecNumber evidence="2 5">3.6.1.7</ecNumber>
    </recommendedName>
</protein>
<dbReference type="EMBL" id="AYSA01000573">
    <property type="protein sequence ID" value="ESZ90815.1"/>
    <property type="molecule type" value="Genomic_DNA"/>
</dbReference>
<comment type="similarity">
    <text evidence="1 6">Belongs to the acylphosphatase family.</text>
</comment>
<dbReference type="PANTHER" id="PTHR10029">
    <property type="entry name" value="ACYLPHOSPHATASE"/>
    <property type="match status" value="1"/>
</dbReference>
<dbReference type="PROSITE" id="PS51160">
    <property type="entry name" value="ACYLPHOSPHATASE_3"/>
    <property type="match status" value="1"/>
</dbReference>
<evidence type="ECO:0000256" key="1">
    <source>
        <dbReference type="ARBA" id="ARBA00005614"/>
    </source>
</evidence>
<dbReference type="Proteomes" id="UP000019487">
    <property type="component" value="Unassembled WGS sequence"/>
</dbReference>
<dbReference type="Gene3D" id="3.30.70.100">
    <property type="match status" value="1"/>
</dbReference>
<evidence type="ECO:0000256" key="3">
    <source>
        <dbReference type="ARBA" id="ARBA00022801"/>
    </source>
</evidence>
<evidence type="ECO:0000256" key="6">
    <source>
        <dbReference type="RuleBase" id="RU004168"/>
    </source>
</evidence>
<feature type="active site" evidence="5">
    <location>
        <position position="65"/>
    </location>
</feature>
<dbReference type="OrthoDB" id="7961613at2759"/>
<comment type="catalytic activity">
    <reaction evidence="4 5">
        <text>an acyl phosphate + H2O = a carboxylate + phosphate + H(+)</text>
        <dbReference type="Rhea" id="RHEA:14965"/>
        <dbReference type="ChEBI" id="CHEBI:15377"/>
        <dbReference type="ChEBI" id="CHEBI:15378"/>
        <dbReference type="ChEBI" id="CHEBI:29067"/>
        <dbReference type="ChEBI" id="CHEBI:43474"/>
        <dbReference type="ChEBI" id="CHEBI:59918"/>
        <dbReference type="EC" id="3.6.1.7"/>
    </reaction>
</comment>
<dbReference type="HOGENOM" id="CLU_141932_4_0_1"/>
<evidence type="ECO:0000313" key="9">
    <source>
        <dbReference type="EMBL" id="ESZ90815.1"/>
    </source>
</evidence>
<dbReference type="InterPro" id="IPR017968">
    <property type="entry name" value="Acylphosphatase_CS"/>
</dbReference>
<dbReference type="SUPFAM" id="SSF54975">
    <property type="entry name" value="Acylphosphatase/BLUF domain-like"/>
    <property type="match status" value="1"/>
</dbReference>
<keyword evidence="10" id="KW-1185">Reference proteome</keyword>
<organism evidence="9 10">
    <name type="scientific">Sclerotinia borealis (strain F-4128)</name>
    <dbReference type="NCBI Taxonomy" id="1432307"/>
    <lineage>
        <taxon>Eukaryota</taxon>
        <taxon>Fungi</taxon>
        <taxon>Dikarya</taxon>
        <taxon>Ascomycota</taxon>
        <taxon>Pezizomycotina</taxon>
        <taxon>Leotiomycetes</taxon>
        <taxon>Helotiales</taxon>
        <taxon>Sclerotiniaceae</taxon>
        <taxon>Sclerotinia</taxon>
    </lineage>
</organism>
<feature type="compositionally biased region" description="Basic and acidic residues" evidence="7">
    <location>
        <begin position="119"/>
        <end position="140"/>
    </location>
</feature>
<dbReference type="EC" id="3.6.1.7" evidence="2 5"/>
<feature type="region of interest" description="Disordered" evidence="7">
    <location>
        <begin position="86"/>
        <end position="140"/>
    </location>
</feature>
<feature type="compositionally biased region" description="Polar residues" evidence="7">
    <location>
        <begin position="1"/>
        <end position="15"/>
    </location>
</feature>
<gene>
    <name evidence="9" type="ORF">SBOR_8791</name>
</gene>
<dbReference type="GO" id="GO:0003998">
    <property type="term" value="F:acylphosphatase activity"/>
    <property type="evidence" value="ECO:0007669"/>
    <property type="project" value="UniProtKB-EC"/>
</dbReference>
<evidence type="ECO:0000256" key="2">
    <source>
        <dbReference type="ARBA" id="ARBA00012150"/>
    </source>
</evidence>
<feature type="active site" evidence="5">
    <location>
        <position position="83"/>
    </location>
</feature>
<proteinExistence type="inferred from homology"/>
<evidence type="ECO:0000259" key="8">
    <source>
        <dbReference type="PROSITE" id="PS51160"/>
    </source>
</evidence>
<name>W9C8F3_SCLBF</name>